<comment type="caution">
    <text evidence="9">The sequence shown here is derived from an EMBL/GenBank/DDBJ whole genome shotgun (WGS) entry which is preliminary data.</text>
</comment>
<evidence type="ECO:0000313" key="10">
    <source>
        <dbReference type="Proteomes" id="UP000249390"/>
    </source>
</evidence>
<evidence type="ECO:0000256" key="4">
    <source>
        <dbReference type="ARBA" id="ARBA00022692"/>
    </source>
</evidence>
<feature type="transmembrane region" description="Helical" evidence="8">
    <location>
        <begin position="394"/>
        <end position="414"/>
    </location>
</feature>
<evidence type="ECO:0008006" key="11">
    <source>
        <dbReference type="Google" id="ProtNLM"/>
    </source>
</evidence>
<organism evidence="9 10">
    <name type="scientific">Cuscuta australis</name>
    <dbReference type="NCBI Taxonomy" id="267555"/>
    <lineage>
        <taxon>Eukaryota</taxon>
        <taxon>Viridiplantae</taxon>
        <taxon>Streptophyta</taxon>
        <taxon>Embryophyta</taxon>
        <taxon>Tracheophyta</taxon>
        <taxon>Spermatophyta</taxon>
        <taxon>Magnoliopsida</taxon>
        <taxon>eudicotyledons</taxon>
        <taxon>Gunneridae</taxon>
        <taxon>Pentapetalae</taxon>
        <taxon>asterids</taxon>
        <taxon>lamiids</taxon>
        <taxon>Solanales</taxon>
        <taxon>Convolvulaceae</taxon>
        <taxon>Cuscuteae</taxon>
        <taxon>Cuscuta</taxon>
        <taxon>Cuscuta subgen. Grammica</taxon>
        <taxon>Cuscuta sect. Cleistogrammica</taxon>
    </lineage>
</organism>
<keyword evidence="5 8" id="KW-1133">Transmembrane helix</keyword>
<keyword evidence="10" id="KW-1185">Reference proteome</keyword>
<keyword evidence="3" id="KW-0813">Transport</keyword>
<gene>
    <name evidence="9" type="ORF">DM860_005810</name>
</gene>
<keyword evidence="4 8" id="KW-0812">Transmembrane</keyword>
<dbReference type="InterPro" id="IPR004324">
    <property type="entry name" value="FBT"/>
</dbReference>
<feature type="transmembrane region" description="Helical" evidence="8">
    <location>
        <begin position="426"/>
        <end position="450"/>
    </location>
</feature>
<feature type="transmembrane region" description="Helical" evidence="8">
    <location>
        <begin position="240"/>
        <end position="261"/>
    </location>
</feature>
<dbReference type="Pfam" id="PF03092">
    <property type="entry name" value="BT1"/>
    <property type="match status" value="1"/>
</dbReference>
<dbReference type="SUPFAM" id="SSF103473">
    <property type="entry name" value="MFS general substrate transporter"/>
    <property type="match status" value="1"/>
</dbReference>
<comment type="similarity">
    <text evidence="2">Belongs to the major facilitator superfamily. Folate-biopterin transporter (TC 2.A.71) family.</text>
</comment>
<sequence length="565" mass="61494">MNSFLYFNRNPMFLVDSRIPSSIKLGSFPHSKLISCTNNGGTTDKSWKAKYKNLALSGGDGRAPPPLPPPPCNHLPGKTMKRVVAEEEEKGGVGGSSGGAPVGRQQMMVLCGFGYWVQGFRSFPWLALNFHMANGMNMHPSKLQLVQNSGNLPFVAKPLYGILSDSLYIRGAHRLPYISIGVFLQVIAWVQLASSASESLPALMACVLLSNLGASITEISKDALVAEYGQKYELPGIQSYAFMASAAGGMLANLLGGYFLLKTKQPKSMFQAFAALLAVQLAMSLSMREDSLGLAVQPSSHELLQKPIQESIKKKFSDLAVAIREESIYRPLVWIVLSILTVPVLSGSVFCYQTQHLNLDPSVIGLSKVTGQLLLLSMTILYNRYAKNVPMRKLCGTVQVLYASSLILDLVLIKQMNIKVGIPNEAFALCFSGIAETVSTFKLLPFYVFIASSAPSGCEGSLMSLLASVLCLASIISGFLGIGLASLLGVSSSDYSRLPAGIIIQFLAALVPLGWLKLLPMSQPLTEKRKTCSGSRRTRRNRRVGRVVLGYIYSYRRERQSDLQR</sequence>
<dbReference type="InterPro" id="IPR036259">
    <property type="entry name" value="MFS_trans_sf"/>
</dbReference>
<comment type="similarity">
    <text evidence="7">Belongs to the major facilitator superfamily. Phosphate:H(+) symporter (TC 2.A.1.9) family.</text>
</comment>
<feature type="transmembrane region" description="Helical" evidence="8">
    <location>
        <begin position="500"/>
        <end position="519"/>
    </location>
</feature>
<evidence type="ECO:0000256" key="1">
    <source>
        <dbReference type="ARBA" id="ARBA00004141"/>
    </source>
</evidence>
<evidence type="ECO:0000256" key="6">
    <source>
        <dbReference type="ARBA" id="ARBA00023136"/>
    </source>
</evidence>
<evidence type="ECO:0000256" key="2">
    <source>
        <dbReference type="ARBA" id="ARBA00007015"/>
    </source>
</evidence>
<dbReference type="AlphaFoldDB" id="A0A328DSP6"/>
<dbReference type="NCBIfam" id="TIGR00788">
    <property type="entry name" value="fbt"/>
    <property type="match status" value="1"/>
</dbReference>
<comment type="subcellular location">
    <subcellularLocation>
        <location evidence="1">Membrane</location>
        <topology evidence="1">Multi-pass membrane protein</topology>
    </subcellularLocation>
</comment>
<dbReference type="EMBL" id="NQVE01000098">
    <property type="protein sequence ID" value="RAL48386.1"/>
    <property type="molecule type" value="Genomic_DNA"/>
</dbReference>
<dbReference type="Gene3D" id="1.20.1250.20">
    <property type="entry name" value="MFS general substrate transporter like domains"/>
    <property type="match status" value="1"/>
</dbReference>
<dbReference type="InterPro" id="IPR039309">
    <property type="entry name" value="BT1"/>
</dbReference>
<protein>
    <recommendedName>
        <fullName evidence="11">Biopterin transport-related protein BT1</fullName>
    </recommendedName>
</protein>
<name>A0A328DSP6_9ASTE</name>
<dbReference type="GO" id="GO:0016020">
    <property type="term" value="C:membrane"/>
    <property type="evidence" value="ECO:0007669"/>
    <property type="project" value="UniProtKB-SubCell"/>
</dbReference>
<dbReference type="PANTHER" id="PTHR31585">
    <property type="entry name" value="FOLATE-BIOPTERIN TRANSPORTER 1, CHLOROPLASTIC"/>
    <property type="match status" value="1"/>
</dbReference>
<feature type="transmembrane region" description="Helical" evidence="8">
    <location>
        <begin position="462"/>
        <end position="488"/>
    </location>
</feature>
<feature type="transmembrane region" description="Helical" evidence="8">
    <location>
        <begin position="362"/>
        <end position="382"/>
    </location>
</feature>
<feature type="transmembrane region" description="Helical" evidence="8">
    <location>
        <begin position="332"/>
        <end position="350"/>
    </location>
</feature>
<evidence type="ECO:0000256" key="3">
    <source>
        <dbReference type="ARBA" id="ARBA00022448"/>
    </source>
</evidence>
<reference evidence="9 10" key="1">
    <citation type="submission" date="2018-06" db="EMBL/GenBank/DDBJ databases">
        <title>The Genome of Cuscuta australis (Dodder) Provides Insight into the Evolution of Plant Parasitism.</title>
        <authorList>
            <person name="Liu H."/>
        </authorList>
    </citation>
    <scope>NUCLEOTIDE SEQUENCE [LARGE SCALE GENOMIC DNA]</scope>
    <source>
        <strain evidence="10">cv. Yunnan</strain>
        <tissue evidence="9">Vines</tissue>
    </source>
</reference>
<dbReference type="PANTHER" id="PTHR31585:SF12">
    <property type="entry name" value="FOLATE-BIOPTERIN TRANSPORTER 9, CHLOROPLASTIC-RELATED"/>
    <property type="match status" value="1"/>
</dbReference>
<keyword evidence="6 8" id="KW-0472">Membrane</keyword>
<evidence type="ECO:0000313" key="9">
    <source>
        <dbReference type="EMBL" id="RAL48386.1"/>
    </source>
</evidence>
<evidence type="ECO:0000256" key="7">
    <source>
        <dbReference type="ARBA" id="ARBA00044504"/>
    </source>
</evidence>
<dbReference type="Proteomes" id="UP000249390">
    <property type="component" value="Unassembled WGS sequence"/>
</dbReference>
<evidence type="ECO:0000256" key="8">
    <source>
        <dbReference type="SAM" id="Phobius"/>
    </source>
</evidence>
<evidence type="ECO:0000256" key="5">
    <source>
        <dbReference type="ARBA" id="ARBA00022989"/>
    </source>
</evidence>
<accession>A0A328DSP6</accession>
<proteinExistence type="inferred from homology"/>